<dbReference type="RefSeq" id="WP_226936894.1">
    <property type="nucleotide sequence ID" value="NZ_JACDXX010000016.1"/>
</dbReference>
<evidence type="ECO:0000313" key="1">
    <source>
        <dbReference type="EMBL" id="MCB5411421.1"/>
    </source>
</evidence>
<evidence type="ECO:0000313" key="2">
    <source>
        <dbReference type="Proteomes" id="UP001198571"/>
    </source>
</evidence>
<reference evidence="1 2" key="1">
    <citation type="submission" date="2020-07" db="EMBL/GenBank/DDBJ databases">
        <title>Pseudogemmobacter sp. nov., isolated from poultry manure in Taiwan.</title>
        <authorList>
            <person name="Lin S.-Y."/>
            <person name="Tang Y.-S."/>
            <person name="Young C.-C."/>
        </authorList>
    </citation>
    <scope>NUCLEOTIDE SEQUENCE [LARGE SCALE GENOMIC DNA]</scope>
    <source>
        <strain evidence="1 2">CC-YST710</strain>
    </source>
</reference>
<keyword evidence="2" id="KW-1185">Reference proteome</keyword>
<organism evidence="1 2">
    <name type="scientific">Pseudogemmobacter faecipullorum</name>
    <dbReference type="NCBI Taxonomy" id="2755041"/>
    <lineage>
        <taxon>Bacteria</taxon>
        <taxon>Pseudomonadati</taxon>
        <taxon>Pseudomonadota</taxon>
        <taxon>Alphaproteobacteria</taxon>
        <taxon>Rhodobacterales</taxon>
        <taxon>Paracoccaceae</taxon>
        <taxon>Pseudogemmobacter</taxon>
    </lineage>
</organism>
<protein>
    <submittedName>
        <fullName evidence="1">Uncharacterized protein</fullName>
    </submittedName>
</protein>
<proteinExistence type="predicted"/>
<dbReference type="EMBL" id="JACDXX010000016">
    <property type="protein sequence ID" value="MCB5411421.1"/>
    <property type="molecule type" value="Genomic_DNA"/>
</dbReference>
<gene>
    <name evidence="1" type="ORF">H0485_15630</name>
</gene>
<sequence>MLISVLAMPGRILAAGEGSRAVLVISDDTGGLLAERSRAVQELRLAGVRVELRGRCYSACTLYLGLETVCVSRRARLGFHGPSSYGRPLARPEFERWSRLMAGYYREPLRSWYLQAARYEIAGYLTLSGAELIRLGYAEC</sequence>
<accession>A0ABS8CPW1</accession>
<comment type="caution">
    <text evidence="1">The sequence shown here is derived from an EMBL/GenBank/DDBJ whole genome shotgun (WGS) entry which is preliminary data.</text>
</comment>
<name>A0ABS8CPW1_9RHOB</name>
<dbReference type="Proteomes" id="UP001198571">
    <property type="component" value="Unassembled WGS sequence"/>
</dbReference>